<dbReference type="GO" id="GO:0030136">
    <property type="term" value="C:clathrin-coated vesicle"/>
    <property type="evidence" value="ECO:0007669"/>
    <property type="project" value="TreeGrafter"/>
</dbReference>
<organism evidence="6">
    <name type="scientific">Enterobius vermicularis</name>
    <name type="common">Human pinworm</name>
    <dbReference type="NCBI Taxonomy" id="51028"/>
    <lineage>
        <taxon>Eukaryota</taxon>
        <taxon>Metazoa</taxon>
        <taxon>Ecdysozoa</taxon>
        <taxon>Nematoda</taxon>
        <taxon>Chromadorea</taxon>
        <taxon>Rhabditida</taxon>
        <taxon>Spirurina</taxon>
        <taxon>Oxyuridomorpha</taxon>
        <taxon>Oxyuroidea</taxon>
        <taxon>Oxyuridae</taxon>
        <taxon>Enterobius</taxon>
    </lineage>
</organism>
<dbReference type="InterPro" id="IPR011417">
    <property type="entry name" value="ANTH_dom"/>
</dbReference>
<evidence type="ECO:0000313" key="6">
    <source>
        <dbReference type="WBParaSite" id="EVEC_0000719501-mRNA-1"/>
    </source>
</evidence>
<dbReference type="GO" id="GO:0043325">
    <property type="term" value="F:phosphatidylinositol-3,4-bisphosphate binding"/>
    <property type="evidence" value="ECO:0007669"/>
    <property type="project" value="TreeGrafter"/>
</dbReference>
<sequence length="555" mass="64282">KEINGLREVKQRNEIRVAELVKNAEEKDTKFVKVREELKQELEDLRREYADYKHEALKEHVQLTHELAELKEENKVSIDEQTALEEDLQKANRRAENAENDLVKLQRKHKELSEKYNERGIVWLNAALQVSNSINEHMSFTEKSLKRENELNSEIVKLKKENYVAEILGAQQTAKLQSALKYMEDSVAKLQNENQYFKENYMKNLKNFCKVQSTLTKCEKETLSKRNQAEHELNQPKNLLKGPPKGHTTKSVRSSVKVASEINFLRRVLNGEVSIQQTHMQLITAGADQEFSALLSNSALCIRLEDSAALSWEFCYRLHKSIQYDDLKVVKDLQPYKSRIVQLRNYWQNLHTSSYCSPSSAYCKLLNNRLIFLENNRFFLGSLQLPDLQMDALFNDNLENLSEISIKLMDQINDLLYLQSTVFEAMGVKPWDTSNPRIRCLLTPLILVVADVSAAYEFLLKAFSRIREENHNKRFSGNRERFKALFIEIKKFFEVAASLEFFTETVEIPNLPQQAPDFSQKVSSVVRPSDTIDVRNDLPLSKASLNVSESTFYAL</sequence>
<dbReference type="GO" id="GO:0032051">
    <property type="term" value="F:clathrin light chain binding"/>
    <property type="evidence" value="ECO:0007669"/>
    <property type="project" value="TreeGrafter"/>
</dbReference>
<dbReference type="GO" id="GO:0030864">
    <property type="term" value="C:cortical actin cytoskeleton"/>
    <property type="evidence" value="ECO:0007669"/>
    <property type="project" value="TreeGrafter"/>
</dbReference>
<feature type="coiled-coil region" evidence="1">
    <location>
        <begin position="28"/>
        <end position="115"/>
    </location>
</feature>
<keyword evidence="1" id="KW-0175">Coiled coil</keyword>
<accession>A0A0N4V9S3</accession>
<evidence type="ECO:0000313" key="4">
    <source>
        <dbReference type="EMBL" id="VDD91965.1"/>
    </source>
</evidence>
<dbReference type="GO" id="GO:0080025">
    <property type="term" value="F:phosphatidylinositol-3,5-bisphosphate binding"/>
    <property type="evidence" value="ECO:0007669"/>
    <property type="project" value="TreeGrafter"/>
</dbReference>
<dbReference type="STRING" id="51028.A0A0N4V9S3"/>
<evidence type="ECO:0000313" key="5">
    <source>
        <dbReference type="Proteomes" id="UP000274131"/>
    </source>
</evidence>
<dbReference type="InterPro" id="IPR030224">
    <property type="entry name" value="Sla2_fam"/>
</dbReference>
<evidence type="ECO:0000256" key="2">
    <source>
        <dbReference type="SAM" id="MobiDB-lite"/>
    </source>
</evidence>
<dbReference type="PANTHER" id="PTHR10407:SF15">
    <property type="entry name" value="HUNTINGTIN INTERACTING PROTEIN 1"/>
    <property type="match status" value="1"/>
</dbReference>
<dbReference type="GO" id="GO:0048268">
    <property type="term" value="P:clathrin coat assembly"/>
    <property type="evidence" value="ECO:0007669"/>
    <property type="project" value="TreeGrafter"/>
</dbReference>
<evidence type="ECO:0000259" key="3">
    <source>
        <dbReference type="Pfam" id="PF07651"/>
    </source>
</evidence>
<gene>
    <name evidence="4" type="ORF">EVEC_LOCUS6716</name>
</gene>
<dbReference type="GO" id="GO:0051015">
    <property type="term" value="F:actin filament binding"/>
    <property type="evidence" value="ECO:0007669"/>
    <property type="project" value="TreeGrafter"/>
</dbReference>
<dbReference type="AlphaFoldDB" id="A0A0N4V9S3"/>
<dbReference type="PANTHER" id="PTHR10407">
    <property type="entry name" value="HUNTINGTIN INTERACTING PROTEIN 1"/>
    <property type="match status" value="1"/>
</dbReference>
<dbReference type="GO" id="GO:0035615">
    <property type="term" value="F:clathrin adaptor activity"/>
    <property type="evidence" value="ECO:0007669"/>
    <property type="project" value="TreeGrafter"/>
</dbReference>
<dbReference type="GO" id="GO:0006897">
    <property type="term" value="P:endocytosis"/>
    <property type="evidence" value="ECO:0007669"/>
    <property type="project" value="InterPro"/>
</dbReference>
<dbReference type="GO" id="GO:0007015">
    <property type="term" value="P:actin filament organization"/>
    <property type="evidence" value="ECO:0007669"/>
    <property type="project" value="TreeGrafter"/>
</dbReference>
<dbReference type="Pfam" id="PF07651">
    <property type="entry name" value="ANTH"/>
    <property type="match status" value="1"/>
</dbReference>
<reference evidence="6" key="1">
    <citation type="submission" date="2017-02" db="UniProtKB">
        <authorList>
            <consortium name="WormBaseParasite"/>
        </authorList>
    </citation>
    <scope>IDENTIFICATION</scope>
</reference>
<feature type="domain" description="AP180 N-terminal homology (ANTH)" evidence="3">
    <location>
        <begin position="272"/>
        <end position="521"/>
    </location>
</feature>
<dbReference type="WBParaSite" id="EVEC_0000719501-mRNA-1">
    <property type="protein sequence ID" value="EVEC_0000719501-mRNA-1"/>
    <property type="gene ID" value="EVEC_0000719501"/>
</dbReference>
<reference evidence="4 5" key="2">
    <citation type="submission" date="2018-10" db="EMBL/GenBank/DDBJ databases">
        <authorList>
            <consortium name="Pathogen Informatics"/>
        </authorList>
    </citation>
    <scope>NUCLEOTIDE SEQUENCE [LARGE SCALE GENOMIC DNA]</scope>
</reference>
<feature type="region of interest" description="Disordered" evidence="2">
    <location>
        <begin position="228"/>
        <end position="251"/>
    </location>
</feature>
<dbReference type="Proteomes" id="UP000274131">
    <property type="component" value="Unassembled WGS sequence"/>
</dbReference>
<proteinExistence type="predicted"/>
<dbReference type="EMBL" id="UXUI01008619">
    <property type="protein sequence ID" value="VDD91965.1"/>
    <property type="molecule type" value="Genomic_DNA"/>
</dbReference>
<dbReference type="OrthoDB" id="8178130at2759"/>
<name>A0A0N4V9S3_ENTVE</name>
<protein>
    <submittedName>
        <fullName evidence="6">ANTH domain-containing protein</fullName>
    </submittedName>
</protein>
<evidence type="ECO:0000256" key="1">
    <source>
        <dbReference type="SAM" id="Coils"/>
    </source>
</evidence>
<keyword evidence="5" id="KW-1185">Reference proteome</keyword>